<dbReference type="InterPro" id="IPR036457">
    <property type="entry name" value="PPM-type-like_dom_sf"/>
</dbReference>
<dbReference type="PANTHER" id="PTHR35801">
    <property type="entry name" value="PHOSPHOSERINE PHOSPHATASE RSBX"/>
    <property type="match status" value="1"/>
</dbReference>
<dbReference type="Pfam" id="PF13581">
    <property type="entry name" value="HATPase_c_2"/>
    <property type="match status" value="1"/>
</dbReference>
<proteinExistence type="predicted"/>
<feature type="domain" description="PPM-type phosphatase" evidence="1">
    <location>
        <begin position="171"/>
        <end position="352"/>
    </location>
</feature>
<dbReference type="GO" id="GO:0005524">
    <property type="term" value="F:ATP binding"/>
    <property type="evidence" value="ECO:0007669"/>
    <property type="project" value="UniProtKB-KW"/>
</dbReference>
<protein>
    <submittedName>
        <fullName evidence="2">ATP-binding protein</fullName>
    </submittedName>
</protein>
<dbReference type="InterPro" id="IPR003594">
    <property type="entry name" value="HATPase_dom"/>
</dbReference>
<dbReference type="SUPFAM" id="SSF81606">
    <property type="entry name" value="PP2C-like"/>
    <property type="match status" value="1"/>
</dbReference>
<dbReference type="Gene3D" id="3.60.40.10">
    <property type="entry name" value="PPM-type phosphatase domain"/>
    <property type="match status" value="1"/>
</dbReference>
<sequence length="354" mass="37037">MGTVNTLTPLDSEDVAWFRDDPSLPVAARGAAATLARRLGLGSHRSAEVALAVTEAATNLRRHAEDGALLLRTVRTEDTAGVEFLTIDSGPGMADVAAAMADGNSTGGTLGIGLGAVARLADDFDVHSIPGRGTVMSARFWGRGRDGRPVVPPADETVLAGVTRPISGESVCGDAWAARADGDRGASDHALVVMLCDGLGHGPLAARAGEAAVRAFHETRDLSPEGVLNSVHLALRGTRGGAVSVMRIEPHAHRVLFCGIGNVSGYLVHDGSRRALLSAPGIVGSHMRRLRTFQEPLPEHSALVMHSDGLTDRWDHTTMPGLFSRSPLVVSGHLLREAGIRRDDAGVVVVKGAW</sequence>
<comment type="caution">
    <text evidence="2">The sequence shown here is derived from an EMBL/GenBank/DDBJ whole genome shotgun (WGS) entry which is preliminary data.</text>
</comment>
<keyword evidence="2" id="KW-0547">Nucleotide-binding</keyword>
<dbReference type="AlphaFoldDB" id="A0A7W2HWY8"/>
<keyword evidence="2" id="KW-0067">ATP-binding</keyword>
<dbReference type="RefSeq" id="WP_006136974.1">
    <property type="nucleotide sequence ID" value="NZ_CP108339.1"/>
</dbReference>
<accession>A0A7W2HWY8</accession>
<gene>
    <name evidence="2" type="ORF">H1X69_25385</name>
</gene>
<dbReference type="EMBL" id="JACERG010000017">
    <property type="protein sequence ID" value="MBA5224710.1"/>
    <property type="molecule type" value="Genomic_DNA"/>
</dbReference>
<dbReference type="InterPro" id="IPR039248">
    <property type="entry name" value="Ptase_RsbX"/>
</dbReference>
<dbReference type="InterPro" id="IPR001932">
    <property type="entry name" value="PPM-type_phosphatase-like_dom"/>
</dbReference>
<dbReference type="InterPro" id="IPR036890">
    <property type="entry name" value="HATPase_C_sf"/>
</dbReference>
<name>A0A7W2HWY8_9ACTN</name>
<reference evidence="2 3" key="1">
    <citation type="submission" date="2020-07" db="EMBL/GenBank/DDBJ databases">
        <title>Differential regulation of undecylprodigiosin biosynthesis in the yeast-scavenging Streptomyces strain MBK6.</title>
        <authorList>
            <person name="Baral B."/>
            <person name="Siitonen V."/>
            <person name="Laughlin M."/>
            <person name="Yamada K."/>
            <person name="Ilomaeki M."/>
            <person name="Metsae-Ketelae M."/>
            <person name="Niemi J."/>
        </authorList>
    </citation>
    <scope>NUCLEOTIDE SEQUENCE [LARGE SCALE GENOMIC DNA]</scope>
    <source>
        <strain evidence="2 3">MBK6</strain>
    </source>
</reference>
<dbReference type="SMART" id="SM00331">
    <property type="entry name" value="PP2C_SIG"/>
    <property type="match status" value="1"/>
</dbReference>
<dbReference type="SUPFAM" id="SSF55874">
    <property type="entry name" value="ATPase domain of HSP90 chaperone/DNA topoisomerase II/histidine kinase"/>
    <property type="match status" value="1"/>
</dbReference>
<dbReference type="Pfam" id="PF07228">
    <property type="entry name" value="SpoIIE"/>
    <property type="match status" value="1"/>
</dbReference>
<evidence type="ECO:0000313" key="2">
    <source>
        <dbReference type="EMBL" id="MBA5224710.1"/>
    </source>
</evidence>
<evidence type="ECO:0000259" key="1">
    <source>
        <dbReference type="SMART" id="SM00331"/>
    </source>
</evidence>
<dbReference type="Proteomes" id="UP000587608">
    <property type="component" value="Unassembled WGS sequence"/>
</dbReference>
<dbReference type="PANTHER" id="PTHR35801:SF1">
    <property type="entry name" value="PHOSPHOSERINE PHOSPHATASE RSBX"/>
    <property type="match status" value="1"/>
</dbReference>
<dbReference type="Gene3D" id="3.30.565.10">
    <property type="entry name" value="Histidine kinase-like ATPase, C-terminal domain"/>
    <property type="match status" value="1"/>
</dbReference>
<organism evidence="2 3">
    <name type="scientific">Streptomyces griseoaurantiacus</name>
    <dbReference type="NCBI Taxonomy" id="68213"/>
    <lineage>
        <taxon>Bacteria</taxon>
        <taxon>Bacillati</taxon>
        <taxon>Actinomycetota</taxon>
        <taxon>Actinomycetes</taxon>
        <taxon>Kitasatosporales</taxon>
        <taxon>Streptomycetaceae</taxon>
        <taxon>Streptomyces</taxon>
        <taxon>Streptomyces aurantiacus group</taxon>
    </lineage>
</organism>
<evidence type="ECO:0000313" key="3">
    <source>
        <dbReference type="Proteomes" id="UP000587608"/>
    </source>
</evidence>